<feature type="compositionally biased region" description="Basic and acidic residues" evidence="1">
    <location>
        <begin position="45"/>
        <end position="57"/>
    </location>
</feature>
<evidence type="ECO:0000313" key="2">
    <source>
        <dbReference type="EMBL" id="CAL5137108.1"/>
    </source>
</evidence>
<name>A0AAV2TI65_CALDB</name>
<feature type="compositionally biased region" description="Polar residues" evidence="1">
    <location>
        <begin position="359"/>
        <end position="373"/>
    </location>
</feature>
<feature type="compositionally biased region" description="Polar residues" evidence="1">
    <location>
        <begin position="776"/>
        <end position="799"/>
    </location>
</feature>
<accession>A0AAV2TI65</accession>
<feature type="compositionally biased region" description="Low complexity" evidence="1">
    <location>
        <begin position="374"/>
        <end position="385"/>
    </location>
</feature>
<feature type="compositionally biased region" description="Polar residues" evidence="1">
    <location>
        <begin position="289"/>
        <end position="303"/>
    </location>
</feature>
<feature type="region of interest" description="Disordered" evidence="1">
    <location>
        <begin position="284"/>
        <end position="305"/>
    </location>
</feature>
<comment type="caution">
    <text evidence="2">The sequence shown here is derived from an EMBL/GenBank/DDBJ whole genome shotgun (WGS) entry which is preliminary data.</text>
</comment>
<dbReference type="AlphaFoldDB" id="A0AAV2TI65"/>
<sequence>MASLISCEPSRRTPNSATAGTPGAAAGLRPRSSISLLADQLKLSSLDERPPVKSGLHDDDDVNAGLSKFPPPSGAFILPCPIPVSRISEDLTTGVLVHPHDVFSSSVPYTCSPHCSRPNSDQEDENADPIPRPNDSREERSSLFQHSKRACRSLSASSSVHQHSNRPHHQVHKVNRTNCPTNQFEAHMSTLPRPIAIRPTPRYSEKSPGACSLNLAAVPLRPRPREINYLSRLSWHHPLFTSGIGAKAQHPSYGVHFACALPNCMTITTAASCLPQQQQQQQQRVSGAEQRSTGATACTSSGNGRPMVGHQSLNVCHRHQSSLSLRTQAAHSCTESELSTSSGVASVCGHSSAFTPTHTGFGSPQNATQSSDCSLSPDIDSASSSVQFPVPTPSSGFHESSFPWLSEAFSLPDCSRDMEALTMEEKSKKRKTKRENFPFLASSVTNEFECSPNDNSLANKFQSELTDCAIRCRSQPNGVTQPEEEEDDEEEGEVVDSSNPRTRCPPRISSGNFLTGLKRRRGSGNGDAVPTSLTSSVATSPAYRWQSGGNPSGFRTSFPQVDNTQYDFGSSLPQDRISSNQFADVFFFGSGSGMKSGSDLAGDDDLSSLAQVTLMSGENKSTALSTQTEMSYCPCAVCESASIRVRSGPTDLIGTVPPTSTDGLSDVQYWHSLVAHSMTNPRVGLDSDGIPCRHVCAQLGDLCESMEEEKDYETPETMTEEAGSVSDSSWKRSNHPVIKSPSVHDITFAPIHSQPDESEASDLERDENDDRRLNSTNSKGVDSTNSHNPTTELQSSTNCVGQEGDEQLVLFSSSESEDSDPDAIVSPQLVNRHVSNSNANANNCLLEQTNSSRPDIDLELIEND</sequence>
<organism evidence="2 3">
    <name type="scientific">Calicophoron daubneyi</name>
    <name type="common">Rumen fluke</name>
    <name type="synonym">Paramphistomum daubneyi</name>
    <dbReference type="NCBI Taxonomy" id="300641"/>
    <lineage>
        <taxon>Eukaryota</taxon>
        <taxon>Metazoa</taxon>
        <taxon>Spiralia</taxon>
        <taxon>Lophotrochozoa</taxon>
        <taxon>Platyhelminthes</taxon>
        <taxon>Trematoda</taxon>
        <taxon>Digenea</taxon>
        <taxon>Plagiorchiida</taxon>
        <taxon>Pronocephalata</taxon>
        <taxon>Paramphistomoidea</taxon>
        <taxon>Paramphistomidae</taxon>
        <taxon>Calicophoron</taxon>
    </lineage>
</organism>
<feature type="region of interest" description="Disordered" evidence="1">
    <location>
        <begin position="474"/>
        <end position="536"/>
    </location>
</feature>
<protein>
    <submittedName>
        <fullName evidence="2">Uncharacterized protein</fullName>
    </submittedName>
</protein>
<evidence type="ECO:0000256" key="1">
    <source>
        <dbReference type="SAM" id="MobiDB-lite"/>
    </source>
</evidence>
<feature type="compositionally biased region" description="Acidic residues" evidence="1">
    <location>
        <begin position="756"/>
        <end position="767"/>
    </location>
</feature>
<feature type="region of interest" description="Disordered" evidence="1">
    <location>
        <begin position="359"/>
        <end position="387"/>
    </location>
</feature>
<proteinExistence type="predicted"/>
<gene>
    <name evidence="2" type="ORF">CDAUBV1_LOCUS11377</name>
</gene>
<dbReference type="Proteomes" id="UP001497525">
    <property type="component" value="Unassembled WGS sequence"/>
</dbReference>
<feature type="region of interest" description="Disordered" evidence="1">
    <location>
        <begin position="44"/>
        <end position="67"/>
    </location>
</feature>
<evidence type="ECO:0000313" key="3">
    <source>
        <dbReference type="Proteomes" id="UP001497525"/>
    </source>
</evidence>
<feature type="region of interest" description="Disordered" evidence="1">
    <location>
        <begin position="1"/>
        <end position="28"/>
    </location>
</feature>
<reference evidence="2" key="1">
    <citation type="submission" date="2024-06" db="EMBL/GenBank/DDBJ databases">
        <authorList>
            <person name="Liu X."/>
            <person name="Lenzi L."/>
            <person name="Haldenby T S."/>
            <person name="Uol C."/>
        </authorList>
    </citation>
    <scope>NUCLEOTIDE SEQUENCE</scope>
</reference>
<feature type="region of interest" description="Disordered" evidence="1">
    <location>
        <begin position="707"/>
        <end position="799"/>
    </location>
</feature>
<feature type="compositionally biased region" description="Low complexity" evidence="1">
    <location>
        <begin position="17"/>
        <end position="27"/>
    </location>
</feature>
<dbReference type="EMBL" id="CAXLJL010000378">
    <property type="protein sequence ID" value="CAL5137108.1"/>
    <property type="molecule type" value="Genomic_DNA"/>
</dbReference>
<feature type="compositionally biased region" description="Acidic residues" evidence="1">
    <location>
        <begin position="482"/>
        <end position="494"/>
    </location>
</feature>
<feature type="region of interest" description="Disordered" evidence="1">
    <location>
        <begin position="108"/>
        <end position="148"/>
    </location>
</feature>